<dbReference type="Gene3D" id="3.40.50.1820">
    <property type="entry name" value="alpha/beta hydrolase"/>
    <property type="match status" value="1"/>
</dbReference>
<dbReference type="InterPro" id="IPR050593">
    <property type="entry name" value="LovG"/>
</dbReference>
<dbReference type="InParanoid" id="A0A1Y2EAP3"/>
<protein>
    <submittedName>
        <fullName evidence="3">Serine hydrolase FSH</fullName>
    </submittedName>
</protein>
<dbReference type="GO" id="GO:0005737">
    <property type="term" value="C:cytoplasm"/>
    <property type="evidence" value="ECO:0007669"/>
    <property type="project" value="TreeGrafter"/>
</dbReference>
<sequence>MRFLCLPGAYGSAKNFSVQLGPFAKYMEERGLATFTFTQGEHEVDPPIGWEHYFGARPLYRFLDAKEGDAFETLRRVRHLPRGLTPEATLRLFKDNDLSGFPPDRLTTAINCVSQAIDEDPEIDALIGYSEGAMLAASLLYQENKNWEEKGIPRRIKFAIFFSGAPPLVPNGEGVASQLADEVGTVIDIPTYHVFGSNDPLVYSSVALYNVCNQDAAGLYDHGLGHLVPRDSENVKQLGELLHDTIVTINKKSTAGTDTPYSLTSSQKRGAGRWIRHGDGLGGFGG</sequence>
<evidence type="ECO:0000313" key="3">
    <source>
        <dbReference type="EMBL" id="ORY68326.1"/>
    </source>
</evidence>
<dbReference type="PANTHER" id="PTHR48070:SF4">
    <property type="entry name" value="ESTERASE ALNB"/>
    <property type="match status" value="1"/>
</dbReference>
<comment type="caution">
    <text evidence="3">The sequence shown here is derived from an EMBL/GenBank/DDBJ whole genome shotgun (WGS) entry which is preliminary data.</text>
</comment>
<keyword evidence="1 3" id="KW-0378">Hydrolase</keyword>
<dbReference type="Pfam" id="PF03959">
    <property type="entry name" value="FSH1"/>
    <property type="match status" value="1"/>
</dbReference>
<dbReference type="InterPro" id="IPR005645">
    <property type="entry name" value="FSH-like_dom"/>
</dbReference>
<dbReference type="EMBL" id="MCFJ01000003">
    <property type="protein sequence ID" value="ORY68326.1"/>
    <property type="molecule type" value="Genomic_DNA"/>
</dbReference>
<evidence type="ECO:0000259" key="2">
    <source>
        <dbReference type="Pfam" id="PF03959"/>
    </source>
</evidence>
<dbReference type="GO" id="GO:0019748">
    <property type="term" value="P:secondary metabolic process"/>
    <property type="evidence" value="ECO:0007669"/>
    <property type="project" value="TreeGrafter"/>
</dbReference>
<dbReference type="GO" id="GO:0016787">
    <property type="term" value="F:hydrolase activity"/>
    <property type="evidence" value="ECO:0007669"/>
    <property type="project" value="UniProtKB-KW"/>
</dbReference>
<dbReference type="RefSeq" id="XP_040718613.1">
    <property type="nucleotide sequence ID" value="XM_040861780.1"/>
</dbReference>
<dbReference type="InterPro" id="IPR029058">
    <property type="entry name" value="AB_hydrolase_fold"/>
</dbReference>
<evidence type="ECO:0000313" key="4">
    <source>
        <dbReference type="Proteomes" id="UP000193689"/>
    </source>
</evidence>
<gene>
    <name evidence="3" type="ORF">BCR38DRAFT_455348</name>
</gene>
<keyword evidence="4" id="KW-1185">Reference proteome</keyword>
<dbReference type="PANTHER" id="PTHR48070">
    <property type="entry name" value="ESTERASE OVCA2"/>
    <property type="match status" value="1"/>
</dbReference>
<proteinExistence type="predicted"/>
<dbReference type="OrthoDB" id="414698at2759"/>
<evidence type="ECO:0000256" key="1">
    <source>
        <dbReference type="ARBA" id="ARBA00022801"/>
    </source>
</evidence>
<dbReference type="GO" id="GO:0005634">
    <property type="term" value="C:nucleus"/>
    <property type="evidence" value="ECO:0007669"/>
    <property type="project" value="TreeGrafter"/>
</dbReference>
<dbReference type="AlphaFoldDB" id="A0A1Y2EAP3"/>
<feature type="domain" description="Serine hydrolase" evidence="2">
    <location>
        <begin position="2"/>
        <end position="237"/>
    </location>
</feature>
<dbReference type="SUPFAM" id="SSF53474">
    <property type="entry name" value="alpha/beta-Hydrolases"/>
    <property type="match status" value="1"/>
</dbReference>
<name>A0A1Y2EAP3_9PEZI</name>
<dbReference type="Proteomes" id="UP000193689">
    <property type="component" value="Unassembled WGS sequence"/>
</dbReference>
<dbReference type="GeneID" id="63777992"/>
<organism evidence="3 4">
    <name type="scientific">Pseudomassariella vexata</name>
    <dbReference type="NCBI Taxonomy" id="1141098"/>
    <lineage>
        <taxon>Eukaryota</taxon>
        <taxon>Fungi</taxon>
        <taxon>Dikarya</taxon>
        <taxon>Ascomycota</taxon>
        <taxon>Pezizomycotina</taxon>
        <taxon>Sordariomycetes</taxon>
        <taxon>Xylariomycetidae</taxon>
        <taxon>Amphisphaeriales</taxon>
        <taxon>Pseudomassariaceae</taxon>
        <taxon>Pseudomassariella</taxon>
    </lineage>
</organism>
<accession>A0A1Y2EAP3</accession>
<reference evidence="3 4" key="1">
    <citation type="submission" date="2016-07" db="EMBL/GenBank/DDBJ databases">
        <title>Pervasive Adenine N6-methylation of Active Genes in Fungi.</title>
        <authorList>
            <consortium name="DOE Joint Genome Institute"/>
            <person name="Mondo S.J."/>
            <person name="Dannebaum R.O."/>
            <person name="Kuo R.C."/>
            <person name="Labutti K."/>
            <person name="Haridas S."/>
            <person name="Kuo A."/>
            <person name="Salamov A."/>
            <person name="Ahrendt S.R."/>
            <person name="Lipzen A."/>
            <person name="Sullivan W."/>
            <person name="Andreopoulos W.B."/>
            <person name="Clum A."/>
            <person name="Lindquist E."/>
            <person name="Daum C."/>
            <person name="Ramamoorthy G.K."/>
            <person name="Gryganskyi A."/>
            <person name="Culley D."/>
            <person name="Magnuson J.K."/>
            <person name="James T.Y."/>
            <person name="O'Malley M.A."/>
            <person name="Stajich J.E."/>
            <person name="Spatafora J.W."/>
            <person name="Visel A."/>
            <person name="Grigoriev I.V."/>
        </authorList>
    </citation>
    <scope>NUCLEOTIDE SEQUENCE [LARGE SCALE GENOMIC DNA]</scope>
    <source>
        <strain evidence="3 4">CBS 129021</strain>
    </source>
</reference>